<reference evidence="1" key="1">
    <citation type="journal article" date="2010" name="Science">
        <title>The genome of the Western clawed frog Xenopus tropicalis.</title>
        <authorList>
            <person name="Hellsten U."/>
            <person name="Harland R.M."/>
            <person name="Gilchrist M.J."/>
            <person name="Hendrix D."/>
            <person name="Jurka J."/>
            <person name="Kapitonov V."/>
            <person name="Ovcharenko I."/>
            <person name="Putnam N.H."/>
            <person name="Shu S."/>
            <person name="Taher L."/>
            <person name="Blitz I.L."/>
            <person name="Blumberg B."/>
            <person name="Dichmann D.S."/>
            <person name="Dubchak I."/>
            <person name="Amaya E."/>
            <person name="Detter J.C."/>
            <person name="Fletcher R."/>
            <person name="Gerhard D.S."/>
            <person name="Goodstein D."/>
            <person name="Graves T."/>
            <person name="Grigoriev I.V."/>
            <person name="Grimwood J."/>
            <person name="Kawashima T."/>
            <person name="Lindquist E."/>
            <person name="Lucas S.M."/>
            <person name="Mead P.E."/>
            <person name="Mitros T."/>
            <person name="Ogino H."/>
            <person name="Ohta Y."/>
            <person name="Poliakov A.V."/>
            <person name="Pollet N."/>
            <person name="Robert J."/>
            <person name="Salamov A."/>
            <person name="Sater A.K."/>
            <person name="Schmutz J."/>
            <person name="Terry A."/>
            <person name="Vize P.D."/>
            <person name="Warren W.C."/>
            <person name="Wells D."/>
            <person name="Wills A."/>
            <person name="Wilson R.K."/>
            <person name="Zimmerman L.B."/>
            <person name="Zorn A.M."/>
            <person name="Grainger R."/>
            <person name="Grammer T."/>
            <person name="Khokha M.K."/>
            <person name="Richardson P.M."/>
            <person name="Rokhsar D.S."/>
        </authorList>
    </citation>
    <scope>NUCLEOTIDE SEQUENCE [LARGE SCALE GENOMIC DNA]</scope>
    <source>
        <strain evidence="1">Nigerian</strain>
    </source>
</reference>
<protein>
    <submittedName>
        <fullName evidence="1">Uncharacterized protein</fullName>
    </submittedName>
</protein>
<reference evidence="1" key="2">
    <citation type="submission" date="2020-05" db="UniProtKB">
        <authorList>
            <consortium name="Ensembl"/>
        </authorList>
    </citation>
    <scope>IDENTIFICATION</scope>
</reference>
<name>A0A6I8QW09_XENTR</name>
<accession>A0A6I8QW09</accession>
<dbReference type="GeneTree" id="ENSGT00910000148338"/>
<organism evidence="1">
    <name type="scientific">Xenopus tropicalis</name>
    <name type="common">Western clawed frog</name>
    <name type="synonym">Silurana tropicalis</name>
    <dbReference type="NCBI Taxonomy" id="8364"/>
    <lineage>
        <taxon>Eukaryota</taxon>
        <taxon>Metazoa</taxon>
        <taxon>Chordata</taxon>
        <taxon>Craniata</taxon>
        <taxon>Vertebrata</taxon>
        <taxon>Euteleostomi</taxon>
        <taxon>Amphibia</taxon>
        <taxon>Batrachia</taxon>
        <taxon>Anura</taxon>
        <taxon>Pipoidea</taxon>
        <taxon>Pipidae</taxon>
        <taxon>Xenopodinae</taxon>
        <taxon>Xenopus</taxon>
        <taxon>Silurana</taxon>
    </lineage>
</organism>
<evidence type="ECO:0000313" key="1">
    <source>
        <dbReference type="Ensembl" id="ENSXETP00000077657"/>
    </source>
</evidence>
<dbReference type="AlphaFoldDB" id="A0A6I8QW09"/>
<dbReference type="Ensembl" id="ENSXETT00000097916">
    <property type="protein sequence ID" value="ENSXETP00000077657"/>
    <property type="gene ID" value="ENSXETG00000049025"/>
</dbReference>
<sequence>MVDELEELEDLAHVTVRDPPSQGYGLMEEIRRQGKLCDVTLRVGAPCWLGVVPPHIHPCLGFSLTGLTVCPLHAHPWQ</sequence>
<dbReference type="InParanoid" id="A0A6I8QW09"/>
<proteinExistence type="predicted"/>